<sequence>MKKLGAVLLAFSMLLTVLAPALAVENFSDNAVEQQNNGSLDNFSIVNSYVPGQFKDVDEASWYASSVKAVYEYGLMQGSSSTQFNPNGNITIAEAIVLSSRLHSVYYNDNYTFIQGTPWYDSYVQYAIENSIIEDGEFSNYDANATRAQFAIILAAAFPDEALTAINDVKEIPDLDSSLNYAPPIYKLYNAGVLTGNDAYGTFTPEASINRASVTAIVARMAVPSLRKKVILEKRPVAATDVILNASEITLEVGDTFQLEATVVPEDATNKTVTWITGDDAISVSPTGLVTALSPTSTYIIARADSEVSAICFVFAKKPTVKINLVDNLPVKLYESDWNGDIVCSWLVNDFRYEVEENYDGTYDVDFYFSGEKTFDARGSGQGASCKISWQLIDEEGYVVESGTCFSPSVRTGEKFRDANDYLYYLSGGTYTLELSSTN</sequence>
<dbReference type="InterPro" id="IPR001119">
    <property type="entry name" value="SLH_dom"/>
</dbReference>
<dbReference type="RefSeq" id="WP_006571625.1">
    <property type="nucleotide sequence ID" value="NZ_AAXG02000007.1"/>
</dbReference>
<evidence type="ECO:0000259" key="3">
    <source>
        <dbReference type="PROSITE" id="PS51272"/>
    </source>
</evidence>
<dbReference type="STRING" id="411467.BACCAP_01077"/>
<dbReference type="Pfam" id="PF02368">
    <property type="entry name" value="Big_2"/>
    <property type="match status" value="1"/>
</dbReference>
<name>A6NS98_9FIRM</name>
<feature type="domain" description="SLH" evidence="3">
    <location>
        <begin position="168"/>
        <end position="232"/>
    </location>
</feature>
<evidence type="ECO:0000256" key="2">
    <source>
        <dbReference type="SAM" id="SignalP"/>
    </source>
</evidence>
<comment type="caution">
    <text evidence="4">The sequence shown here is derived from an EMBL/GenBank/DDBJ whole genome shotgun (WGS) entry which is preliminary data.</text>
</comment>
<dbReference type="SMART" id="SM00635">
    <property type="entry name" value="BID_2"/>
    <property type="match status" value="1"/>
</dbReference>
<keyword evidence="2" id="KW-0732">Signal</keyword>
<protein>
    <recommendedName>
        <fullName evidence="3">SLH domain-containing protein</fullName>
    </recommendedName>
</protein>
<dbReference type="EMBL" id="AAXG02000007">
    <property type="protein sequence ID" value="EDN01136.1"/>
    <property type="molecule type" value="Genomic_DNA"/>
</dbReference>
<dbReference type="AlphaFoldDB" id="A6NS98"/>
<evidence type="ECO:0000256" key="1">
    <source>
        <dbReference type="ARBA" id="ARBA00022737"/>
    </source>
</evidence>
<dbReference type="PROSITE" id="PS51272">
    <property type="entry name" value="SLH"/>
    <property type="match status" value="2"/>
</dbReference>
<feature type="chain" id="PRO_5002697693" description="SLH domain-containing protein" evidence="2">
    <location>
        <begin position="24"/>
        <end position="439"/>
    </location>
</feature>
<keyword evidence="5" id="KW-1185">Reference proteome</keyword>
<feature type="signal peptide" evidence="2">
    <location>
        <begin position="1"/>
        <end position="23"/>
    </location>
</feature>
<feature type="domain" description="SLH" evidence="3">
    <location>
        <begin position="50"/>
        <end position="113"/>
    </location>
</feature>
<evidence type="ECO:0000313" key="4">
    <source>
        <dbReference type="EMBL" id="EDN01136.1"/>
    </source>
</evidence>
<dbReference type="eggNOG" id="COG5279">
    <property type="taxonomic scope" value="Bacteria"/>
</dbReference>
<accession>A6NS98</accession>
<proteinExistence type="predicted"/>
<dbReference type="InterPro" id="IPR008964">
    <property type="entry name" value="Invasin/intimin_cell_adhesion"/>
</dbReference>
<dbReference type="InterPro" id="IPR003343">
    <property type="entry name" value="Big_2"/>
</dbReference>
<evidence type="ECO:0000313" key="5">
    <source>
        <dbReference type="Proteomes" id="UP000003639"/>
    </source>
</evidence>
<dbReference type="SUPFAM" id="SSF49373">
    <property type="entry name" value="Invasin/intimin cell-adhesion fragments"/>
    <property type="match status" value="1"/>
</dbReference>
<dbReference type="Gene3D" id="2.60.40.1080">
    <property type="match status" value="1"/>
</dbReference>
<organism evidence="4 5">
    <name type="scientific">Pseudoflavonifractor capillosus ATCC 29799</name>
    <dbReference type="NCBI Taxonomy" id="411467"/>
    <lineage>
        <taxon>Bacteria</taxon>
        <taxon>Bacillati</taxon>
        <taxon>Bacillota</taxon>
        <taxon>Clostridia</taxon>
        <taxon>Eubacteriales</taxon>
        <taxon>Oscillospiraceae</taxon>
        <taxon>Pseudoflavonifractor</taxon>
    </lineage>
</organism>
<dbReference type="Pfam" id="PF00395">
    <property type="entry name" value="SLH"/>
    <property type="match status" value="2"/>
</dbReference>
<reference evidence="4 5" key="1">
    <citation type="submission" date="2007-04" db="EMBL/GenBank/DDBJ databases">
        <authorList>
            <person name="Fulton L."/>
            <person name="Clifton S."/>
            <person name="Fulton B."/>
            <person name="Xu J."/>
            <person name="Minx P."/>
            <person name="Pepin K.H."/>
            <person name="Johnson M."/>
            <person name="Thiruvilangam P."/>
            <person name="Bhonagiri V."/>
            <person name="Nash W.E."/>
            <person name="Mardis E.R."/>
            <person name="Wilson R.K."/>
        </authorList>
    </citation>
    <scope>NUCLEOTIDE SEQUENCE [LARGE SCALE GENOMIC DNA]</scope>
    <source>
        <strain evidence="4 5">ATCC 29799</strain>
    </source>
</reference>
<gene>
    <name evidence="4" type="ORF">BACCAP_01077</name>
</gene>
<keyword evidence="1" id="KW-0677">Repeat</keyword>
<dbReference type="Proteomes" id="UP000003639">
    <property type="component" value="Unassembled WGS sequence"/>
</dbReference>
<reference evidence="4 5" key="2">
    <citation type="submission" date="2007-06" db="EMBL/GenBank/DDBJ databases">
        <title>Draft genome sequence of Pseudoflavonifractor capillosus ATCC 29799.</title>
        <authorList>
            <person name="Sudarsanam P."/>
            <person name="Ley R."/>
            <person name="Guruge J."/>
            <person name="Turnbaugh P.J."/>
            <person name="Mahowald M."/>
            <person name="Liep D."/>
            <person name="Gordon J."/>
        </authorList>
    </citation>
    <scope>NUCLEOTIDE SEQUENCE [LARGE SCALE GENOMIC DNA]</scope>
    <source>
        <strain evidence="4 5">ATCC 29799</strain>
    </source>
</reference>